<feature type="chain" id="PRO_5017268153" evidence="1">
    <location>
        <begin position="23"/>
        <end position="457"/>
    </location>
</feature>
<evidence type="ECO:0000256" key="1">
    <source>
        <dbReference type="SAM" id="SignalP"/>
    </source>
</evidence>
<accession>A0A399EGI0</accession>
<evidence type="ECO:0000313" key="3">
    <source>
        <dbReference type="Proteomes" id="UP000265715"/>
    </source>
</evidence>
<dbReference type="AlphaFoldDB" id="A0A399EGI0"/>
<protein>
    <submittedName>
        <fullName evidence="2">Uncharacterized protein</fullName>
    </submittedName>
</protein>
<name>A0A399EGI0_9DEIN</name>
<dbReference type="PROSITE" id="PS51257">
    <property type="entry name" value="PROKAR_LIPOPROTEIN"/>
    <property type="match status" value="1"/>
</dbReference>
<reference evidence="2 3" key="1">
    <citation type="submission" date="2018-08" db="EMBL/GenBank/DDBJ databases">
        <title>Meiothermus terrae DSM 26712 genome sequencing project.</title>
        <authorList>
            <person name="Da Costa M.S."/>
            <person name="Albuquerque L."/>
            <person name="Raposo P."/>
            <person name="Froufe H.J.C."/>
            <person name="Barroso C.S."/>
            <person name="Egas C."/>
        </authorList>
    </citation>
    <scope>NUCLEOTIDE SEQUENCE [LARGE SCALE GENOMIC DNA]</scope>
    <source>
        <strain evidence="2 3">DSM 26712</strain>
    </source>
</reference>
<comment type="caution">
    <text evidence="2">The sequence shown here is derived from an EMBL/GenBank/DDBJ whole genome shotgun (WGS) entry which is preliminary data.</text>
</comment>
<proteinExistence type="predicted"/>
<sequence length="457" mass="49514">MRKATILIAIGLLTLAPALAGACDSPPREFVQKAEVRAWGERCLAFDLGETNEKTYAVTALSVPYAQGREIKPQDPTTRALVNTYAQPVTLAAGAVRRAAVTYRSADVAYLRIDHRVDVKDGVLRRNGRAVLTKSGIDYNNLLWGTAWALSFGLVSLFWWPNTSVTQTYTEAIPLSPSAPAITFEYGGGGGCAAVSGFEGRFRVDPKRMQPGKIYHVRTRVYCAGGAAGIAGYAEAVVDPVTLRYNPEGYPRDPDGSVGAWLEIGGSPVPWQTWVTADGTPLLNDASWPADGSFAVGRGWKPSVCLEYDYGENDRRYCAKQAPVARTSTDTPQDPLSLPLNPHLEGSVSYRWEGDEAQRVTRIDVSPTPRPSERVITDRFEVSGRAVVTLSLAGYTRAQNLTVGRSYEFSGPGDVAVLPGRYSFSHLCGVPLDPAREFVLGDGETLPACFYAGRENP</sequence>
<dbReference type="EMBL" id="QXDL01000129">
    <property type="protein sequence ID" value="RIH82249.1"/>
    <property type="molecule type" value="Genomic_DNA"/>
</dbReference>
<keyword evidence="1" id="KW-0732">Signal</keyword>
<dbReference type="Proteomes" id="UP000265715">
    <property type="component" value="Unassembled WGS sequence"/>
</dbReference>
<dbReference type="OrthoDB" id="34252at2"/>
<organism evidence="2 3">
    <name type="scientific">Calidithermus terrae</name>
    <dbReference type="NCBI Taxonomy" id="1408545"/>
    <lineage>
        <taxon>Bacteria</taxon>
        <taxon>Thermotogati</taxon>
        <taxon>Deinococcota</taxon>
        <taxon>Deinococci</taxon>
        <taxon>Thermales</taxon>
        <taxon>Thermaceae</taxon>
        <taxon>Calidithermus</taxon>
    </lineage>
</organism>
<dbReference type="RefSeq" id="WP_119315739.1">
    <property type="nucleotide sequence ID" value="NZ_QXDL01000129.1"/>
</dbReference>
<keyword evidence="3" id="KW-1185">Reference proteome</keyword>
<evidence type="ECO:0000313" key="2">
    <source>
        <dbReference type="EMBL" id="RIH82249.1"/>
    </source>
</evidence>
<feature type="signal peptide" evidence="1">
    <location>
        <begin position="1"/>
        <end position="22"/>
    </location>
</feature>
<gene>
    <name evidence="2" type="ORF">Mterra_02750</name>
</gene>